<dbReference type="GO" id="GO:0005886">
    <property type="term" value="C:plasma membrane"/>
    <property type="evidence" value="ECO:0007669"/>
    <property type="project" value="UniProtKB-SubCell"/>
</dbReference>
<protein>
    <recommendedName>
        <fullName evidence="7">Potassium channel protein</fullName>
    </recommendedName>
</protein>
<dbReference type="InterPro" id="IPR050721">
    <property type="entry name" value="Trk_Ktr_HKT_K-transport"/>
</dbReference>
<dbReference type="AlphaFoldDB" id="A0A977KC84"/>
<evidence type="ECO:0000256" key="1">
    <source>
        <dbReference type="ARBA" id="ARBA00004651"/>
    </source>
</evidence>
<keyword evidence="6" id="KW-1185">Reference proteome</keyword>
<dbReference type="KEGG" id="ipc:IPA_09775"/>
<feature type="transmembrane region" description="Helical" evidence="2">
    <location>
        <begin position="25"/>
        <end position="55"/>
    </location>
</feature>
<reference evidence="5" key="1">
    <citation type="submission" date="2013-11" db="EMBL/GenBank/DDBJ databases">
        <title>Comparative genomics of Ignicoccus.</title>
        <authorList>
            <person name="Podar M."/>
        </authorList>
    </citation>
    <scope>NUCLEOTIDE SEQUENCE</scope>
    <source>
        <strain evidence="5">DSM 13166</strain>
    </source>
</reference>
<dbReference type="Gene3D" id="3.40.50.720">
    <property type="entry name" value="NAD(P)-binding Rossmann-like Domain"/>
    <property type="match status" value="1"/>
</dbReference>
<dbReference type="Pfam" id="PF07885">
    <property type="entry name" value="Ion_trans_2"/>
    <property type="match status" value="1"/>
</dbReference>
<evidence type="ECO:0008006" key="7">
    <source>
        <dbReference type="Google" id="ProtNLM"/>
    </source>
</evidence>
<dbReference type="PANTHER" id="PTHR43833">
    <property type="entry name" value="POTASSIUM CHANNEL PROTEIN 2-RELATED-RELATED"/>
    <property type="match status" value="1"/>
</dbReference>
<dbReference type="InterPro" id="IPR013099">
    <property type="entry name" value="K_chnl_dom"/>
</dbReference>
<keyword evidence="2" id="KW-0472">Membrane</keyword>
<evidence type="ECO:0000313" key="6">
    <source>
        <dbReference type="Proteomes" id="UP001063698"/>
    </source>
</evidence>
<dbReference type="InterPro" id="IPR036291">
    <property type="entry name" value="NAD(P)-bd_dom_sf"/>
</dbReference>
<keyword evidence="2" id="KW-0812">Transmembrane</keyword>
<accession>A0A977KC84</accession>
<dbReference type="SUPFAM" id="SSF81324">
    <property type="entry name" value="Voltage-gated potassium channels"/>
    <property type="match status" value="1"/>
</dbReference>
<comment type="subcellular location">
    <subcellularLocation>
        <location evidence="1">Cell membrane</location>
        <topology evidence="1">Multi-pass membrane protein</topology>
    </subcellularLocation>
</comment>
<dbReference type="Gene3D" id="1.10.287.70">
    <property type="match status" value="1"/>
</dbReference>
<evidence type="ECO:0000256" key="2">
    <source>
        <dbReference type="SAM" id="Phobius"/>
    </source>
</evidence>
<evidence type="ECO:0000259" key="4">
    <source>
        <dbReference type="Pfam" id="PF07885"/>
    </source>
</evidence>
<evidence type="ECO:0000313" key="5">
    <source>
        <dbReference type="EMBL" id="UXD22941.1"/>
    </source>
</evidence>
<dbReference type="SUPFAM" id="SSF51735">
    <property type="entry name" value="NAD(P)-binding Rossmann-fold domains"/>
    <property type="match status" value="1"/>
</dbReference>
<gene>
    <name evidence="5" type="ORF">IPA_09775</name>
</gene>
<feature type="domain" description="Potassium channel" evidence="4">
    <location>
        <begin position="46"/>
        <end position="116"/>
    </location>
</feature>
<dbReference type="Proteomes" id="UP001063698">
    <property type="component" value="Chromosome"/>
</dbReference>
<dbReference type="InterPro" id="IPR003148">
    <property type="entry name" value="RCK_N"/>
</dbReference>
<feature type="domain" description="RCK N-terminal" evidence="3">
    <location>
        <begin position="139"/>
        <end position="262"/>
    </location>
</feature>
<feature type="transmembrane region" description="Helical" evidence="2">
    <location>
        <begin position="67"/>
        <end position="83"/>
    </location>
</feature>
<dbReference type="Pfam" id="PF02254">
    <property type="entry name" value="TrkA_N"/>
    <property type="match status" value="1"/>
</dbReference>
<dbReference type="EMBL" id="CP006868">
    <property type="protein sequence ID" value="UXD22941.1"/>
    <property type="molecule type" value="Genomic_DNA"/>
</dbReference>
<proteinExistence type="predicted"/>
<dbReference type="GO" id="GO:0006813">
    <property type="term" value="P:potassium ion transport"/>
    <property type="evidence" value="ECO:0007669"/>
    <property type="project" value="InterPro"/>
</dbReference>
<dbReference type="PANTHER" id="PTHR43833:SF9">
    <property type="entry name" value="POTASSIUM CHANNEL PROTEIN YUGO-RELATED"/>
    <property type="match status" value="1"/>
</dbReference>
<feature type="transmembrane region" description="Helical" evidence="2">
    <location>
        <begin position="95"/>
        <end position="116"/>
    </location>
</feature>
<keyword evidence="2" id="KW-1133">Transmembrane helix</keyword>
<sequence length="378" mass="41891">MDQSVLKVRELTYKLRKLNRSLRSVYLWLLWLYSTILGRTPIMLILFLVAFVWIFSNIYARIEHLNFFNAIYWIIITITTVGYGDIVPHTMIGKLIAMVVAITGFSTLTVALSLAAHNVVSKAILEREGGGKVRGTNILLVGTSPACVDIAERLRKLTGKSSRIVWVTSPETPDKYVLNARSLGVMIIKGDLTHLDTYYRADILTCNKIIICGSSDKENVASALVVKSVEGKRIYPPTIISLSYTSQGEKILSELVNVDVVVPSKLIGGLFMESFSDPVAAMFLSALSEGHPNLLEIKLMEGPLGLVFMRVGNKVVPLGRKDNITAERVSKLASKIRGTKVYVVARVKSVMDIEPLKPFDYLDPNDILVAVEFKSEIT</sequence>
<name>A0A977KC84_9CREN</name>
<evidence type="ECO:0000259" key="3">
    <source>
        <dbReference type="Pfam" id="PF02254"/>
    </source>
</evidence>
<organism evidence="5 6">
    <name type="scientific">Ignicoccus pacificus DSM 13166</name>
    <dbReference type="NCBI Taxonomy" id="940294"/>
    <lineage>
        <taxon>Archaea</taxon>
        <taxon>Thermoproteota</taxon>
        <taxon>Thermoprotei</taxon>
        <taxon>Desulfurococcales</taxon>
        <taxon>Desulfurococcaceae</taxon>
        <taxon>Ignicoccus</taxon>
    </lineage>
</organism>